<reference evidence="2 3" key="1">
    <citation type="journal article" date="2017" name="Curr. Biol.">
        <title>Genome architecture and evolution of a unichromosomal asexual nematode.</title>
        <authorList>
            <person name="Fradin H."/>
            <person name="Zegar C."/>
            <person name="Gutwein M."/>
            <person name="Lucas J."/>
            <person name="Kovtun M."/>
            <person name="Corcoran D."/>
            <person name="Baugh L.R."/>
            <person name="Kiontke K."/>
            <person name="Gunsalus K."/>
            <person name="Fitch D.H."/>
            <person name="Piano F."/>
        </authorList>
    </citation>
    <scope>NUCLEOTIDE SEQUENCE [LARGE SCALE GENOMIC DNA]</scope>
    <source>
        <strain evidence="2">PF1309</strain>
    </source>
</reference>
<organism evidence="2 3">
    <name type="scientific">Diploscapter pachys</name>
    <dbReference type="NCBI Taxonomy" id="2018661"/>
    <lineage>
        <taxon>Eukaryota</taxon>
        <taxon>Metazoa</taxon>
        <taxon>Ecdysozoa</taxon>
        <taxon>Nematoda</taxon>
        <taxon>Chromadorea</taxon>
        <taxon>Rhabditida</taxon>
        <taxon>Rhabditina</taxon>
        <taxon>Rhabditomorpha</taxon>
        <taxon>Rhabditoidea</taxon>
        <taxon>Rhabditidae</taxon>
        <taxon>Diploscapter</taxon>
    </lineage>
</organism>
<keyword evidence="3" id="KW-1185">Reference proteome</keyword>
<dbReference type="AlphaFoldDB" id="A0A2A2JW33"/>
<comment type="caution">
    <text evidence="2">The sequence shown here is derived from an EMBL/GenBank/DDBJ whole genome shotgun (WGS) entry which is preliminary data.</text>
</comment>
<feature type="region of interest" description="Disordered" evidence="1">
    <location>
        <begin position="447"/>
        <end position="466"/>
    </location>
</feature>
<sequence>MARAASSAPCACACPPAISGLDKVASSDPGRTRCPSSAISRSTRASAFVPTLTSSASTMPCNCSGAGRLASHRPSAMTITTINPTTIASDRLPRAGGVVASSIGGEVVDPVAGREQSGEREIIFIGRRDPLALRRRQHRPGIDERRGRRLPFREGELLHPQIFARRREVAVEQQEGPPRRLDQIPGAHDLARDVLARLCRRSGRGAFLLARRIQRLLAVEIGQQRVAQADARDPVGFGRQRMVAVRIVAAERKGLGTVSRLRQVDARPRDAACGVSTLRARRGVDPAEKGVDRRQRRRIDEQRRQRRYALRLIEQPRQRIGRTRFLELRAQIGPLCGVAGDLDLKHAGMWDDAVLLELAGVGKMAIEPRQRLAGRARQLRCHLPPEIAADQSDAGQVAAPGLLGPRHVDGGIGASLHRRDRSTGVQGHGCGHGGSEHRVARLILKRIGNGPEDRRQRRTNPLDHLSDDLLQTDGEIARKLRQEVGGAGRRIVPRAGQIDGQRLLISDDAGGGADDRAAETARGIGDQFACAHRMVLAGQAGGRVVELGQGRIEAEPQRRLRRIRRHHGLGLRLRDHGTGEGCQQRQPCRRTPHHATALPSCEQAPHRPVVRRSLRQDWFPHAIPLHPCA</sequence>
<dbReference type="EMBL" id="LIAE01010185">
    <property type="protein sequence ID" value="PAV65905.1"/>
    <property type="molecule type" value="Genomic_DNA"/>
</dbReference>
<feature type="region of interest" description="Disordered" evidence="1">
    <location>
        <begin position="572"/>
        <end position="595"/>
    </location>
</feature>
<protein>
    <submittedName>
        <fullName evidence="2">Uncharacterized protein</fullName>
    </submittedName>
</protein>
<accession>A0A2A2JW33</accession>
<evidence type="ECO:0000256" key="1">
    <source>
        <dbReference type="SAM" id="MobiDB-lite"/>
    </source>
</evidence>
<proteinExistence type="predicted"/>
<evidence type="ECO:0000313" key="2">
    <source>
        <dbReference type="EMBL" id="PAV65905.1"/>
    </source>
</evidence>
<feature type="compositionally biased region" description="Basic and acidic residues" evidence="1">
    <location>
        <begin position="451"/>
        <end position="466"/>
    </location>
</feature>
<dbReference type="Proteomes" id="UP000218231">
    <property type="component" value="Unassembled WGS sequence"/>
</dbReference>
<gene>
    <name evidence="2" type="ORF">WR25_20073</name>
</gene>
<name>A0A2A2JW33_9BILA</name>
<evidence type="ECO:0000313" key="3">
    <source>
        <dbReference type="Proteomes" id="UP000218231"/>
    </source>
</evidence>